<keyword evidence="2" id="KW-1185">Reference proteome</keyword>
<accession>A0AAU9JLQ6</accession>
<dbReference type="Proteomes" id="UP001162131">
    <property type="component" value="Unassembled WGS sequence"/>
</dbReference>
<evidence type="ECO:0000313" key="2">
    <source>
        <dbReference type="Proteomes" id="UP001162131"/>
    </source>
</evidence>
<gene>
    <name evidence="1" type="ORF">BSTOLATCC_MIC42153</name>
</gene>
<name>A0AAU9JLQ6_9CILI</name>
<comment type="caution">
    <text evidence="1">The sequence shown here is derived from an EMBL/GenBank/DDBJ whole genome shotgun (WGS) entry which is preliminary data.</text>
</comment>
<dbReference type="AlphaFoldDB" id="A0AAU9JLQ6"/>
<reference evidence="1" key="1">
    <citation type="submission" date="2021-09" db="EMBL/GenBank/DDBJ databases">
        <authorList>
            <consortium name="AG Swart"/>
            <person name="Singh M."/>
            <person name="Singh A."/>
            <person name="Seah K."/>
            <person name="Emmerich C."/>
        </authorList>
    </citation>
    <scope>NUCLEOTIDE SEQUENCE</scope>
    <source>
        <strain evidence="1">ATCC30299</strain>
    </source>
</reference>
<evidence type="ECO:0000313" key="1">
    <source>
        <dbReference type="EMBL" id="CAG9326893.1"/>
    </source>
</evidence>
<protein>
    <submittedName>
        <fullName evidence="1">Uncharacterized protein</fullName>
    </submittedName>
</protein>
<dbReference type="EMBL" id="CAJZBQ010000041">
    <property type="protein sequence ID" value="CAG9326893.1"/>
    <property type="molecule type" value="Genomic_DNA"/>
</dbReference>
<organism evidence="1 2">
    <name type="scientific">Blepharisma stoltei</name>
    <dbReference type="NCBI Taxonomy" id="1481888"/>
    <lineage>
        <taxon>Eukaryota</taxon>
        <taxon>Sar</taxon>
        <taxon>Alveolata</taxon>
        <taxon>Ciliophora</taxon>
        <taxon>Postciliodesmatophora</taxon>
        <taxon>Heterotrichea</taxon>
        <taxon>Heterotrichida</taxon>
        <taxon>Blepharismidae</taxon>
        <taxon>Blepharisma</taxon>
    </lineage>
</organism>
<proteinExistence type="predicted"/>
<sequence>MENSHGIKFLGLSYNGSLPVKKTENFWVQPARISIQLNKPLLISNSLAHRSSKKPSPFACRWKPEKSASKMFLRYKFSKLTEFNSNESLFSSICNHKKSKKRENAKQNINFSKKLSISPKICFGLTKMKKIANPNLTLGHRRENNEETNSTKISLSRSALKRSLSLKNCISSSFNDTKTFETTASESYTPWFIKYPYISPIHKS</sequence>